<feature type="region of interest" description="Disordered" evidence="3">
    <location>
        <begin position="243"/>
        <end position="263"/>
    </location>
</feature>
<dbReference type="Proteomes" id="UP001208570">
    <property type="component" value="Unassembled WGS sequence"/>
</dbReference>
<feature type="compositionally biased region" description="Basic and acidic residues" evidence="3">
    <location>
        <begin position="247"/>
        <end position="262"/>
    </location>
</feature>
<dbReference type="EMBL" id="JAODUP010000106">
    <property type="protein sequence ID" value="KAK2162011.1"/>
    <property type="molecule type" value="Genomic_DNA"/>
</dbReference>
<dbReference type="PANTHER" id="PTHR24173">
    <property type="entry name" value="ANKYRIN REPEAT CONTAINING"/>
    <property type="match status" value="1"/>
</dbReference>
<evidence type="ECO:0000256" key="1">
    <source>
        <dbReference type="ARBA" id="ARBA00022737"/>
    </source>
</evidence>
<reference evidence="4" key="1">
    <citation type="journal article" date="2023" name="Mol. Biol. Evol.">
        <title>Third-Generation Sequencing Reveals the Adaptive Role of the Epigenome in Three Deep-Sea Polychaetes.</title>
        <authorList>
            <person name="Perez M."/>
            <person name="Aroh O."/>
            <person name="Sun Y."/>
            <person name="Lan Y."/>
            <person name="Juniper S.K."/>
            <person name="Young C.R."/>
            <person name="Angers B."/>
            <person name="Qian P.Y."/>
        </authorList>
    </citation>
    <scope>NUCLEOTIDE SEQUENCE</scope>
    <source>
        <strain evidence="4">P08H-3</strain>
    </source>
</reference>
<evidence type="ECO:0008006" key="6">
    <source>
        <dbReference type="Google" id="ProtNLM"/>
    </source>
</evidence>
<gene>
    <name evidence="4" type="ORF">LSH36_106g01006</name>
</gene>
<proteinExistence type="predicted"/>
<keyword evidence="1" id="KW-0677">Repeat</keyword>
<evidence type="ECO:0000256" key="2">
    <source>
        <dbReference type="ARBA" id="ARBA00023043"/>
    </source>
</evidence>
<dbReference type="PANTHER" id="PTHR24173:SF74">
    <property type="entry name" value="ANKYRIN REPEAT DOMAIN-CONTAINING PROTEIN 16"/>
    <property type="match status" value="1"/>
</dbReference>
<organism evidence="4 5">
    <name type="scientific">Paralvinella palmiformis</name>
    <dbReference type="NCBI Taxonomy" id="53620"/>
    <lineage>
        <taxon>Eukaryota</taxon>
        <taxon>Metazoa</taxon>
        <taxon>Spiralia</taxon>
        <taxon>Lophotrochozoa</taxon>
        <taxon>Annelida</taxon>
        <taxon>Polychaeta</taxon>
        <taxon>Sedentaria</taxon>
        <taxon>Canalipalpata</taxon>
        <taxon>Terebellida</taxon>
        <taxon>Terebelliformia</taxon>
        <taxon>Alvinellidae</taxon>
        <taxon>Paralvinella</taxon>
    </lineage>
</organism>
<feature type="region of interest" description="Disordered" evidence="3">
    <location>
        <begin position="299"/>
        <end position="420"/>
    </location>
</feature>
<accession>A0AAD9NBF0</accession>
<evidence type="ECO:0000313" key="4">
    <source>
        <dbReference type="EMBL" id="KAK2162011.1"/>
    </source>
</evidence>
<keyword evidence="2" id="KW-0040">ANK repeat</keyword>
<feature type="compositionally biased region" description="Basic and acidic residues" evidence="3">
    <location>
        <begin position="314"/>
        <end position="339"/>
    </location>
</feature>
<dbReference type="Gene3D" id="1.25.40.20">
    <property type="entry name" value="Ankyrin repeat-containing domain"/>
    <property type="match status" value="1"/>
</dbReference>
<dbReference type="InterPro" id="IPR036770">
    <property type="entry name" value="Ankyrin_rpt-contain_sf"/>
</dbReference>
<comment type="caution">
    <text evidence="4">The sequence shown here is derived from an EMBL/GenBank/DDBJ whole genome shotgun (WGS) entry which is preliminary data.</text>
</comment>
<sequence>MADPEWRSFCDVIRTGDLDLITDVLDSESIDLDGGDRESNWETPLMLLCHSDLDEEDAAAILELMLLKIPDVNRQDGDGRTVLCHACMTGLTYFIQRLAQVSQCDPNMADNYGNTAVMFGVYYGEEEVVRVLLEAFSGRGRNVDVTRRNDEGFSAIIIAEQNGFTEIVDLLSRFTSKLVENEDVDVDGQKVRRLNLERNEVITSSVGGSHVGSKTNDFRRRKFKPAAAAQNLAPLVVQNRFQSSKSADYKQKSSHPGDERRQAAIRQTSYSAGISDQYHVICDVSEKLLYQTEQFDEQYLAEDERSDSTTSGESGDRSLRETSLERSTADQDRERRIILQDEGFDERPTIVNGRRKPSISLPDLRNKRTPPGSNYSDSGYDTRSGRTTMMREELSLPEIPEPDSSSNEDDYTPRTRRDSLSLPDLRGLRRCLVGSPSAMRRGSPRLNGKEIAKAALVDIRKNEVIRDADSLPANGSDDDFETVALNTARKSDDVGFLTLPNVAETKPLIADAKNVPSSQRYKAWGTPRPNNTPRAPTITELNKKMATRHKMLTDRA</sequence>
<protein>
    <recommendedName>
        <fullName evidence="6">Ankyrin repeat protein</fullName>
    </recommendedName>
</protein>
<evidence type="ECO:0000313" key="5">
    <source>
        <dbReference type="Proteomes" id="UP001208570"/>
    </source>
</evidence>
<dbReference type="AlphaFoldDB" id="A0AAD9NBF0"/>
<dbReference type="InterPro" id="IPR002110">
    <property type="entry name" value="Ankyrin_rpt"/>
</dbReference>
<name>A0AAD9NBF0_9ANNE</name>
<evidence type="ECO:0000256" key="3">
    <source>
        <dbReference type="SAM" id="MobiDB-lite"/>
    </source>
</evidence>
<dbReference type="Pfam" id="PF12796">
    <property type="entry name" value="Ank_2"/>
    <property type="match status" value="1"/>
</dbReference>
<feature type="compositionally biased region" description="Polar residues" evidence="3">
    <location>
        <begin position="371"/>
        <end position="387"/>
    </location>
</feature>
<dbReference type="SMART" id="SM00248">
    <property type="entry name" value="ANK"/>
    <property type="match status" value="4"/>
</dbReference>
<keyword evidence="5" id="KW-1185">Reference proteome</keyword>
<dbReference type="SUPFAM" id="SSF48403">
    <property type="entry name" value="Ankyrin repeat"/>
    <property type="match status" value="1"/>
</dbReference>